<comment type="catalytic activity">
    <reaction evidence="10">
        <text>ATP + H2O = ADP + phosphate + H(+)</text>
        <dbReference type="Rhea" id="RHEA:13065"/>
        <dbReference type="ChEBI" id="CHEBI:15377"/>
        <dbReference type="ChEBI" id="CHEBI:15378"/>
        <dbReference type="ChEBI" id="CHEBI:30616"/>
        <dbReference type="ChEBI" id="CHEBI:43474"/>
        <dbReference type="ChEBI" id="CHEBI:456216"/>
    </reaction>
</comment>
<dbReference type="OrthoDB" id="10251185at2759"/>
<keyword evidence="3 10" id="KW-0690">Ribosome biogenesis</keyword>
<dbReference type="Proteomes" id="UP000001514">
    <property type="component" value="Unassembled WGS sequence"/>
</dbReference>
<evidence type="ECO:0000256" key="1">
    <source>
        <dbReference type="ARBA" id="ARBA00000582"/>
    </source>
</evidence>
<comment type="caution">
    <text evidence="10">Lacks conserved residue(s) required for the propagation of feature annotation.</text>
</comment>
<dbReference type="Gene3D" id="3.40.50.300">
    <property type="entry name" value="P-loop containing nucleotide triphosphate hydrolases"/>
    <property type="match status" value="1"/>
</dbReference>
<keyword evidence="7 10" id="KW-0418">Kinase</keyword>
<dbReference type="GO" id="GO:0006364">
    <property type="term" value="P:rRNA processing"/>
    <property type="evidence" value="ECO:0007669"/>
    <property type="project" value="UniProtKB-KW"/>
</dbReference>
<dbReference type="STRING" id="88036.D8QNA4"/>
<dbReference type="EMBL" id="GL377565">
    <property type="protein sequence ID" value="EFJ38727.1"/>
    <property type="molecule type" value="Genomic_DNA"/>
</dbReference>
<dbReference type="FunFam" id="3.40.50.300:FF:000372">
    <property type="entry name" value="Adenylate kinase isoenzyme 6 homolog"/>
    <property type="match status" value="1"/>
</dbReference>
<reference evidence="11 12" key="1">
    <citation type="journal article" date="2011" name="Science">
        <title>The Selaginella genome identifies genetic changes associated with the evolution of vascular plants.</title>
        <authorList>
            <person name="Banks J.A."/>
            <person name="Nishiyama T."/>
            <person name="Hasebe M."/>
            <person name="Bowman J.L."/>
            <person name="Gribskov M."/>
            <person name="dePamphilis C."/>
            <person name="Albert V.A."/>
            <person name="Aono N."/>
            <person name="Aoyama T."/>
            <person name="Ambrose B.A."/>
            <person name="Ashton N.W."/>
            <person name="Axtell M.J."/>
            <person name="Barker E."/>
            <person name="Barker M.S."/>
            <person name="Bennetzen J.L."/>
            <person name="Bonawitz N.D."/>
            <person name="Chapple C."/>
            <person name="Cheng C."/>
            <person name="Correa L.G."/>
            <person name="Dacre M."/>
            <person name="DeBarry J."/>
            <person name="Dreyer I."/>
            <person name="Elias M."/>
            <person name="Engstrom E.M."/>
            <person name="Estelle M."/>
            <person name="Feng L."/>
            <person name="Finet C."/>
            <person name="Floyd S.K."/>
            <person name="Frommer W.B."/>
            <person name="Fujita T."/>
            <person name="Gramzow L."/>
            <person name="Gutensohn M."/>
            <person name="Harholt J."/>
            <person name="Hattori M."/>
            <person name="Heyl A."/>
            <person name="Hirai T."/>
            <person name="Hiwatashi Y."/>
            <person name="Ishikawa M."/>
            <person name="Iwata M."/>
            <person name="Karol K.G."/>
            <person name="Koehler B."/>
            <person name="Kolukisaoglu U."/>
            <person name="Kubo M."/>
            <person name="Kurata T."/>
            <person name="Lalonde S."/>
            <person name="Li K."/>
            <person name="Li Y."/>
            <person name="Litt A."/>
            <person name="Lyons E."/>
            <person name="Manning G."/>
            <person name="Maruyama T."/>
            <person name="Michael T.P."/>
            <person name="Mikami K."/>
            <person name="Miyazaki S."/>
            <person name="Morinaga S."/>
            <person name="Murata T."/>
            <person name="Mueller-Roeber B."/>
            <person name="Nelson D.R."/>
            <person name="Obara M."/>
            <person name="Oguri Y."/>
            <person name="Olmstead R.G."/>
            <person name="Onodera N."/>
            <person name="Petersen B.L."/>
            <person name="Pils B."/>
            <person name="Prigge M."/>
            <person name="Rensing S.A."/>
            <person name="Riano-Pachon D.M."/>
            <person name="Roberts A.W."/>
            <person name="Sato Y."/>
            <person name="Scheller H.V."/>
            <person name="Schulz B."/>
            <person name="Schulz C."/>
            <person name="Shakirov E.V."/>
            <person name="Shibagaki N."/>
            <person name="Shinohara N."/>
            <person name="Shippen D.E."/>
            <person name="Soerensen I."/>
            <person name="Sotooka R."/>
            <person name="Sugimoto N."/>
            <person name="Sugita M."/>
            <person name="Sumikawa N."/>
            <person name="Tanurdzic M."/>
            <person name="Theissen G."/>
            <person name="Ulvskov P."/>
            <person name="Wakazuki S."/>
            <person name="Weng J.K."/>
            <person name="Willats W.W."/>
            <person name="Wipf D."/>
            <person name="Wolf P.G."/>
            <person name="Yang L."/>
            <person name="Zimmer A.D."/>
            <person name="Zhu Q."/>
            <person name="Mitros T."/>
            <person name="Hellsten U."/>
            <person name="Loque D."/>
            <person name="Otillar R."/>
            <person name="Salamov A."/>
            <person name="Schmutz J."/>
            <person name="Shapiro H."/>
            <person name="Lindquist E."/>
            <person name="Lucas S."/>
            <person name="Rokhsar D."/>
            <person name="Grigoriev I.V."/>
        </authorList>
    </citation>
    <scope>NUCLEOTIDE SEQUENCE [LARGE SCALE GENOMIC DNA]</scope>
</reference>
<dbReference type="AlphaFoldDB" id="D8QNA4"/>
<dbReference type="Gramene" id="EFJ38727">
    <property type="protein sequence ID" value="EFJ38727"/>
    <property type="gene ID" value="SELMODRAFT_75169"/>
</dbReference>
<gene>
    <name evidence="11" type="ORF">SELMODRAFT_75169</name>
</gene>
<name>D8QNA4_SELML</name>
<evidence type="ECO:0000256" key="9">
    <source>
        <dbReference type="ARBA" id="ARBA00023242"/>
    </source>
</evidence>
<proteinExistence type="inferred from homology"/>
<keyword evidence="4 10" id="KW-0698">rRNA processing</keyword>
<dbReference type="HOGENOM" id="CLU_079096_3_1_1"/>
<dbReference type="Pfam" id="PF13238">
    <property type="entry name" value="AAA_18"/>
    <property type="match status" value="1"/>
</dbReference>
<keyword evidence="2 10" id="KW-0963">Cytoplasm</keyword>
<sequence length="173" mass="19497">MGEARRPNLLVTGTPGTGKTSFSSLLAEATGLAHINVGDLIKEKKLYDGWDEILECHILDEDLLLDELEARMAEGGKIVDYHCCSFFPESWFDAVIVLQTNNSVLYDRLTSRGYSGKKLENNLECEIFQVLLEEARESYSPNIIRAMPSDTIQDMNNNVEIVQQWLQARTPSL</sequence>
<dbReference type="PANTHER" id="PTHR12595:SF0">
    <property type="entry name" value="ADENYLATE KINASE ISOENZYME 6"/>
    <property type="match status" value="1"/>
</dbReference>
<evidence type="ECO:0000256" key="2">
    <source>
        <dbReference type="ARBA" id="ARBA00022490"/>
    </source>
</evidence>
<keyword evidence="12" id="KW-1185">Reference proteome</keyword>
<dbReference type="EC" id="2.7.4.3" evidence="10"/>
<evidence type="ECO:0000256" key="5">
    <source>
        <dbReference type="ARBA" id="ARBA00022679"/>
    </source>
</evidence>
<dbReference type="HAMAP" id="MF_00039">
    <property type="entry name" value="Adenylate_kinase_AK6"/>
    <property type="match status" value="1"/>
</dbReference>
<keyword evidence="8 10" id="KW-0067">ATP-binding</keyword>
<keyword evidence="6 10" id="KW-0547">Nucleotide-binding</keyword>
<feature type="binding site" evidence="10">
    <location>
        <position position="16"/>
    </location>
    <ligand>
        <name>ATP</name>
        <dbReference type="ChEBI" id="CHEBI:30616"/>
    </ligand>
</feature>
<feature type="binding site" evidence="10">
    <location>
        <position position="112"/>
    </location>
    <ligand>
        <name>ATP</name>
        <dbReference type="ChEBI" id="CHEBI:30616"/>
    </ligand>
</feature>
<dbReference type="PANTHER" id="PTHR12595">
    <property type="entry name" value="POS9-ACTIVATING FACTOR FAP7-RELATED"/>
    <property type="match status" value="1"/>
</dbReference>
<evidence type="ECO:0000256" key="8">
    <source>
        <dbReference type="ARBA" id="ARBA00022840"/>
    </source>
</evidence>
<feature type="region of interest" description="NMPbind" evidence="10">
    <location>
        <begin position="36"/>
        <end position="59"/>
    </location>
</feature>
<evidence type="ECO:0000256" key="10">
    <source>
        <dbReference type="HAMAP-Rule" id="MF_03173"/>
    </source>
</evidence>
<dbReference type="OMA" id="QTGGMII"/>
<evidence type="ECO:0000256" key="6">
    <source>
        <dbReference type="ARBA" id="ARBA00022741"/>
    </source>
</evidence>
<dbReference type="SUPFAM" id="SSF52540">
    <property type="entry name" value="P-loop containing nucleoside triphosphate hydrolases"/>
    <property type="match status" value="1"/>
</dbReference>
<feature type="binding site" evidence="10">
    <location>
        <position position="21"/>
    </location>
    <ligand>
        <name>ATP</name>
        <dbReference type="ChEBI" id="CHEBI:30616"/>
    </ligand>
</feature>
<organism evidence="12">
    <name type="scientific">Selaginella moellendorffii</name>
    <name type="common">Spikemoss</name>
    <dbReference type="NCBI Taxonomy" id="88036"/>
    <lineage>
        <taxon>Eukaryota</taxon>
        <taxon>Viridiplantae</taxon>
        <taxon>Streptophyta</taxon>
        <taxon>Embryophyta</taxon>
        <taxon>Tracheophyta</taxon>
        <taxon>Lycopodiopsida</taxon>
        <taxon>Selaginellales</taxon>
        <taxon>Selaginellaceae</taxon>
        <taxon>Selaginella</taxon>
    </lineage>
</organism>
<dbReference type="GO" id="GO:0005524">
    <property type="term" value="F:ATP binding"/>
    <property type="evidence" value="ECO:0000318"/>
    <property type="project" value="GO_Central"/>
</dbReference>
<dbReference type="GO" id="GO:0004017">
    <property type="term" value="F:AMP kinase activity"/>
    <property type="evidence" value="ECO:0000318"/>
    <property type="project" value="GO_Central"/>
</dbReference>
<evidence type="ECO:0000313" key="11">
    <source>
        <dbReference type="EMBL" id="EFJ38727.1"/>
    </source>
</evidence>
<dbReference type="GO" id="GO:0042274">
    <property type="term" value="P:ribosomal small subunit biogenesis"/>
    <property type="evidence" value="ECO:0007669"/>
    <property type="project" value="UniProtKB-UniRule"/>
</dbReference>
<feature type="binding site" evidence="10">
    <location>
        <position position="19"/>
    </location>
    <ligand>
        <name>ATP</name>
        <dbReference type="ChEBI" id="CHEBI:30616"/>
    </ligand>
</feature>
<evidence type="ECO:0000313" key="12">
    <source>
        <dbReference type="Proteomes" id="UP000001514"/>
    </source>
</evidence>
<feature type="region of interest" description="LID" evidence="10">
    <location>
        <begin position="111"/>
        <end position="121"/>
    </location>
</feature>
<dbReference type="GO" id="GO:0005737">
    <property type="term" value="C:cytoplasm"/>
    <property type="evidence" value="ECO:0000318"/>
    <property type="project" value="GO_Central"/>
</dbReference>
<evidence type="ECO:0000256" key="4">
    <source>
        <dbReference type="ARBA" id="ARBA00022552"/>
    </source>
</evidence>
<comment type="catalytic activity">
    <reaction evidence="1 10">
        <text>AMP + ATP = 2 ADP</text>
        <dbReference type="Rhea" id="RHEA:12973"/>
        <dbReference type="ChEBI" id="CHEBI:30616"/>
        <dbReference type="ChEBI" id="CHEBI:456215"/>
        <dbReference type="ChEBI" id="CHEBI:456216"/>
        <dbReference type="EC" id="2.7.4.3"/>
    </reaction>
</comment>
<dbReference type="InterPro" id="IPR020618">
    <property type="entry name" value="Adenyl_kinase_AK6"/>
</dbReference>
<evidence type="ECO:0000256" key="3">
    <source>
        <dbReference type="ARBA" id="ARBA00022517"/>
    </source>
</evidence>
<keyword evidence="5 10" id="KW-0808">Transferase</keyword>
<dbReference type="KEGG" id="smo:SELMODRAFT_75169"/>
<feature type="binding site" evidence="10">
    <location>
        <position position="20"/>
    </location>
    <ligand>
        <name>ATP</name>
        <dbReference type="ChEBI" id="CHEBI:30616"/>
    </ligand>
</feature>
<protein>
    <recommendedName>
        <fullName evidence="10">Adenylate kinase isoenzyme 6 homolog</fullName>
        <shortName evidence="10">AK6</shortName>
        <ecNumber evidence="10">2.7.4.3</ecNumber>
    </recommendedName>
    <alternativeName>
        <fullName evidence="10">Dual activity adenylate kinase/ATPase</fullName>
        <shortName evidence="10">AK/ATPase</shortName>
    </alternativeName>
</protein>
<evidence type="ECO:0000256" key="7">
    <source>
        <dbReference type="ARBA" id="ARBA00022777"/>
    </source>
</evidence>
<feature type="binding site" evidence="10">
    <location>
        <position position="18"/>
    </location>
    <ligand>
        <name>ATP</name>
        <dbReference type="ChEBI" id="CHEBI:30616"/>
    </ligand>
</feature>
<comment type="subcellular location">
    <subcellularLocation>
        <location evidence="10">Cytoplasm</location>
    </subcellularLocation>
    <subcellularLocation>
        <location evidence="10">Nucleus</location>
    </subcellularLocation>
</comment>
<keyword evidence="9 10" id="KW-0539">Nucleus</keyword>
<dbReference type="FunCoup" id="D8QNA4">
    <property type="interactions" value="3630"/>
</dbReference>
<dbReference type="InterPro" id="IPR027417">
    <property type="entry name" value="P-loop_NTPase"/>
</dbReference>
<dbReference type="InParanoid" id="D8QNA4"/>
<dbReference type="eggNOG" id="KOG3347">
    <property type="taxonomic scope" value="Eukaryota"/>
</dbReference>
<comment type="function">
    <text evidence="10">Broad-specificity nucleoside monophosphate (NMP) kinase that catalyzes the reversible transfer of the terminal phosphate group between nucleoside triphosphates and monophosphates. Has also ATPase activity. Involved in the late cytoplasmic maturation steps of the 40S ribosomal particles, specifically 18S rRNA maturation. While NMP activity is not required for ribosome maturation, ATPase activity is. Associates transiently with small ribosomal subunit protein uS11. ATP hydrolysis breaks the interaction with uS11. May temporarily remove uS11 from the ribosome to enable a conformational change of the ribosomal RNA that is needed for the final maturation step of the small ribosomal subunit. Its NMP activity may have a role in nuclear energy homeostasis.</text>
</comment>
<comment type="subunit">
    <text evidence="10">Interacts with small ribosomal subunit protein uS11. Not a structural component of 43S pre-ribosomes, but transiently interacts with them by binding to uS11.</text>
</comment>
<comment type="similarity">
    <text evidence="10">Belongs to the adenylate kinase family. AK6 subfamily.</text>
</comment>
<dbReference type="GO" id="GO:0005634">
    <property type="term" value="C:nucleus"/>
    <property type="evidence" value="ECO:0000318"/>
    <property type="project" value="GO_Central"/>
</dbReference>
<accession>D8QNA4</accession>
<dbReference type="GO" id="GO:0016887">
    <property type="term" value="F:ATP hydrolysis activity"/>
    <property type="evidence" value="ECO:0007669"/>
    <property type="project" value="UniProtKB-UniRule"/>
</dbReference>